<dbReference type="AlphaFoldDB" id="M4BSI5"/>
<evidence type="ECO:0000313" key="2">
    <source>
        <dbReference type="Proteomes" id="UP000011713"/>
    </source>
</evidence>
<sequence length="158" mass="17786">MKGGRSSRHLATRLTSKSAQVSEVFRTKTSSGETWHSHYLCLMEVRNATGASSSLISEILVLHASPELRPVLASQYDKERTDYGVHALVKTQWEQTYEDNERRLVKPVRVAAAASGRYTEKITCMICNTVGHIARTTRIRKSGVRTHGGRWRGWSLET</sequence>
<keyword evidence="2" id="KW-1185">Reference proteome</keyword>
<dbReference type="EMBL" id="JH598725">
    <property type="status" value="NOT_ANNOTATED_CDS"/>
    <property type="molecule type" value="Genomic_DNA"/>
</dbReference>
<protein>
    <recommendedName>
        <fullName evidence="3">RxLR effector candidate protein</fullName>
    </recommendedName>
</protein>
<proteinExistence type="predicted"/>
<evidence type="ECO:0008006" key="3">
    <source>
        <dbReference type="Google" id="ProtNLM"/>
    </source>
</evidence>
<dbReference type="VEuPathDB" id="FungiDB:HpaG809419"/>
<accession>M4BSI5</accession>
<dbReference type="Proteomes" id="UP000011713">
    <property type="component" value="Unassembled WGS sequence"/>
</dbReference>
<dbReference type="InParanoid" id="M4BSI5"/>
<reference evidence="2" key="1">
    <citation type="journal article" date="2010" name="Science">
        <title>Signatures of adaptation to obligate biotrophy in the Hyaloperonospora arabidopsidis genome.</title>
        <authorList>
            <person name="Baxter L."/>
            <person name="Tripathy S."/>
            <person name="Ishaque N."/>
            <person name="Boot N."/>
            <person name="Cabral A."/>
            <person name="Kemen E."/>
            <person name="Thines M."/>
            <person name="Ah-Fong A."/>
            <person name="Anderson R."/>
            <person name="Badejoko W."/>
            <person name="Bittner-Eddy P."/>
            <person name="Boore J.L."/>
            <person name="Chibucos M.C."/>
            <person name="Coates M."/>
            <person name="Dehal P."/>
            <person name="Delehaunty K."/>
            <person name="Dong S."/>
            <person name="Downton P."/>
            <person name="Dumas B."/>
            <person name="Fabro G."/>
            <person name="Fronick C."/>
            <person name="Fuerstenberg S.I."/>
            <person name="Fulton L."/>
            <person name="Gaulin E."/>
            <person name="Govers F."/>
            <person name="Hughes L."/>
            <person name="Humphray S."/>
            <person name="Jiang R.H."/>
            <person name="Judelson H."/>
            <person name="Kamoun S."/>
            <person name="Kyung K."/>
            <person name="Meijer H."/>
            <person name="Minx P."/>
            <person name="Morris P."/>
            <person name="Nelson J."/>
            <person name="Phuntumart V."/>
            <person name="Qutob D."/>
            <person name="Rehmany A."/>
            <person name="Rougon-Cardoso A."/>
            <person name="Ryden P."/>
            <person name="Torto-Alalibo T."/>
            <person name="Studholme D."/>
            <person name="Wang Y."/>
            <person name="Win J."/>
            <person name="Wood J."/>
            <person name="Clifton S.W."/>
            <person name="Rogers J."/>
            <person name="Van den Ackerveken G."/>
            <person name="Jones J.D."/>
            <person name="McDowell J.M."/>
            <person name="Beynon J."/>
            <person name="Tyler B.M."/>
        </authorList>
    </citation>
    <scope>NUCLEOTIDE SEQUENCE [LARGE SCALE GENOMIC DNA]</scope>
    <source>
        <strain evidence="2">Emoy2</strain>
    </source>
</reference>
<organism evidence="1 2">
    <name type="scientific">Hyaloperonospora arabidopsidis (strain Emoy2)</name>
    <name type="common">Downy mildew agent</name>
    <name type="synonym">Peronospora arabidopsidis</name>
    <dbReference type="NCBI Taxonomy" id="559515"/>
    <lineage>
        <taxon>Eukaryota</taxon>
        <taxon>Sar</taxon>
        <taxon>Stramenopiles</taxon>
        <taxon>Oomycota</taxon>
        <taxon>Peronosporomycetes</taxon>
        <taxon>Peronosporales</taxon>
        <taxon>Peronosporaceae</taxon>
        <taxon>Hyaloperonospora</taxon>
    </lineage>
</organism>
<evidence type="ECO:0000313" key="1">
    <source>
        <dbReference type="EnsemblProtists" id="HpaP809419"/>
    </source>
</evidence>
<name>M4BSI5_HYAAE</name>
<reference evidence="1" key="2">
    <citation type="submission" date="2015-06" db="UniProtKB">
        <authorList>
            <consortium name="EnsemblProtists"/>
        </authorList>
    </citation>
    <scope>IDENTIFICATION</scope>
    <source>
        <strain evidence="1">Emoy2</strain>
    </source>
</reference>
<dbReference type="HOGENOM" id="CLU_1672625_0_0_1"/>
<dbReference type="EnsemblProtists" id="HpaT809419">
    <property type="protein sequence ID" value="HpaP809419"/>
    <property type="gene ID" value="HpaG809419"/>
</dbReference>